<dbReference type="EMBL" id="JAGKQM010000014">
    <property type="protein sequence ID" value="KAH0885063.1"/>
    <property type="molecule type" value="Genomic_DNA"/>
</dbReference>
<protein>
    <submittedName>
        <fullName evidence="2">Uncharacterized protein</fullName>
    </submittedName>
</protein>
<feature type="transmembrane region" description="Helical" evidence="1">
    <location>
        <begin position="66"/>
        <end position="85"/>
    </location>
</feature>
<keyword evidence="1" id="KW-1133">Transmembrane helix</keyword>
<dbReference type="Gene3D" id="2.40.50.140">
    <property type="entry name" value="Nucleic acid-binding proteins"/>
    <property type="match status" value="1"/>
</dbReference>
<accession>A0ABQ7ZXY5</accession>
<evidence type="ECO:0000313" key="2">
    <source>
        <dbReference type="EMBL" id="KAH0885063.1"/>
    </source>
</evidence>
<evidence type="ECO:0000256" key="1">
    <source>
        <dbReference type="SAM" id="Phobius"/>
    </source>
</evidence>
<dbReference type="Proteomes" id="UP000824890">
    <property type="component" value="Unassembled WGS sequence"/>
</dbReference>
<keyword evidence="1" id="KW-0812">Transmembrane</keyword>
<organism evidence="2 3">
    <name type="scientific">Brassica napus</name>
    <name type="common">Rape</name>
    <dbReference type="NCBI Taxonomy" id="3708"/>
    <lineage>
        <taxon>Eukaryota</taxon>
        <taxon>Viridiplantae</taxon>
        <taxon>Streptophyta</taxon>
        <taxon>Embryophyta</taxon>
        <taxon>Tracheophyta</taxon>
        <taxon>Spermatophyta</taxon>
        <taxon>Magnoliopsida</taxon>
        <taxon>eudicotyledons</taxon>
        <taxon>Gunneridae</taxon>
        <taxon>Pentapetalae</taxon>
        <taxon>rosids</taxon>
        <taxon>malvids</taxon>
        <taxon>Brassicales</taxon>
        <taxon>Brassicaceae</taxon>
        <taxon>Brassiceae</taxon>
        <taxon>Brassica</taxon>
    </lineage>
</organism>
<gene>
    <name evidence="2" type="ORF">HID58_061159</name>
</gene>
<dbReference type="InterPro" id="IPR012340">
    <property type="entry name" value="NA-bd_OB-fold"/>
</dbReference>
<reference evidence="2 3" key="1">
    <citation type="submission" date="2021-05" db="EMBL/GenBank/DDBJ databases">
        <title>Genome Assembly of Synthetic Allotetraploid Brassica napus Reveals Homoeologous Exchanges between Subgenomes.</title>
        <authorList>
            <person name="Davis J.T."/>
        </authorList>
    </citation>
    <scope>NUCLEOTIDE SEQUENCE [LARGE SCALE GENOMIC DNA]</scope>
    <source>
        <strain evidence="3">cv. Da-Ae</strain>
        <tissue evidence="2">Seedling</tissue>
    </source>
</reference>
<sequence>MIAVNMDVAAMETDRSFEDGEVKEAKTIWTVMRKESWINDFQLHFSGKFEHRNTGKIPHRLGKLRVLVSACILCFLIIYSLYNLIYESMIVALSVHRIHQDPNCSYSSIHPIASRKELVPIGDLNTYISNSNEQVFVKLGCVSPDIIGLIRVRAELAVDDRKDSATFVVFNKELTKLIKQDAATLALEEDLPRCLEDLAGKDYVFQIRVTPCRFIPNQCTFTVSAISDDIFFVAAATKLKSLTGKVDKQQQQPATRLMRRRELWELTKHILPTLKTKKKLQTLLSLHIENVLTLLHECMLT</sequence>
<keyword evidence="3" id="KW-1185">Reference proteome</keyword>
<evidence type="ECO:0000313" key="3">
    <source>
        <dbReference type="Proteomes" id="UP000824890"/>
    </source>
</evidence>
<comment type="caution">
    <text evidence="2">The sequence shown here is derived from an EMBL/GenBank/DDBJ whole genome shotgun (WGS) entry which is preliminary data.</text>
</comment>
<proteinExistence type="predicted"/>
<name>A0ABQ7ZXY5_BRANA</name>
<keyword evidence="1" id="KW-0472">Membrane</keyword>